<gene>
    <name evidence="7" type="ORF">THAPSDRAFT_264879</name>
</gene>
<dbReference type="InterPro" id="IPR012337">
    <property type="entry name" value="RNaseH-like_sf"/>
</dbReference>
<feature type="compositionally biased region" description="Basic and acidic residues" evidence="5">
    <location>
        <begin position="371"/>
        <end position="403"/>
    </location>
</feature>
<reference evidence="7 8" key="2">
    <citation type="journal article" date="2008" name="Nature">
        <title>The Phaeodactylum genome reveals the evolutionary history of diatom genomes.</title>
        <authorList>
            <person name="Bowler C."/>
            <person name="Allen A.E."/>
            <person name="Badger J.H."/>
            <person name="Grimwood J."/>
            <person name="Jabbari K."/>
            <person name="Kuo A."/>
            <person name="Maheswari U."/>
            <person name="Martens C."/>
            <person name="Maumus F."/>
            <person name="Otillar R.P."/>
            <person name="Rayko E."/>
            <person name="Salamov A."/>
            <person name="Vandepoele K."/>
            <person name="Beszteri B."/>
            <person name="Gruber A."/>
            <person name="Heijde M."/>
            <person name="Katinka M."/>
            <person name="Mock T."/>
            <person name="Valentin K."/>
            <person name="Verret F."/>
            <person name="Berges J.A."/>
            <person name="Brownlee C."/>
            <person name="Cadoret J.P."/>
            <person name="Chiovitti A."/>
            <person name="Choi C.J."/>
            <person name="Coesel S."/>
            <person name="De Martino A."/>
            <person name="Detter J.C."/>
            <person name="Durkin C."/>
            <person name="Falciatore A."/>
            <person name="Fournet J."/>
            <person name="Haruta M."/>
            <person name="Huysman M.J."/>
            <person name="Jenkins B.D."/>
            <person name="Jiroutova K."/>
            <person name="Jorgensen R.E."/>
            <person name="Joubert Y."/>
            <person name="Kaplan A."/>
            <person name="Kroger N."/>
            <person name="Kroth P.G."/>
            <person name="La Roche J."/>
            <person name="Lindquist E."/>
            <person name="Lommer M."/>
            <person name="Martin-Jezequel V."/>
            <person name="Lopez P.J."/>
            <person name="Lucas S."/>
            <person name="Mangogna M."/>
            <person name="McGinnis K."/>
            <person name="Medlin L.K."/>
            <person name="Montsant A."/>
            <person name="Oudot-Le Secq M.P."/>
            <person name="Napoli C."/>
            <person name="Obornik M."/>
            <person name="Parker M.S."/>
            <person name="Petit J.L."/>
            <person name="Porcel B.M."/>
            <person name="Poulsen N."/>
            <person name="Robison M."/>
            <person name="Rychlewski L."/>
            <person name="Rynearson T.A."/>
            <person name="Schmutz J."/>
            <person name="Shapiro H."/>
            <person name="Siaut M."/>
            <person name="Stanley M."/>
            <person name="Sussman M.R."/>
            <person name="Taylor A.R."/>
            <person name="Vardi A."/>
            <person name="von Dassow P."/>
            <person name="Vyverman W."/>
            <person name="Willis A."/>
            <person name="Wyrwicz L.S."/>
            <person name="Rokhsar D.S."/>
            <person name="Weissenbach J."/>
            <person name="Armbrust E.V."/>
            <person name="Green B.R."/>
            <person name="Van de Peer Y."/>
            <person name="Grigoriev I.V."/>
        </authorList>
    </citation>
    <scope>NUCLEOTIDE SEQUENCE [LARGE SCALE GENOMIC DNA]</scope>
    <source>
        <strain evidence="7 8">CCMP1335</strain>
    </source>
</reference>
<keyword evidence="8" id="KW-1185">Reference proteome</keyword>
<evidence type="ECO:0000256" key="4">
    <source>
        <dbReference type="ARBA" id="ARBA00022801"/>
    </source>
</evidence>
<dbReference type="InterPro" id="IPR006641">
    <property type="entry name" value="YqgF/RNaseH-like_dom"/>
</dbReference>
<dbReference type="PANTHER" id="PTHR33317">
    <property type="entry name" value="POLYNUCLEOTIDYL TRANSFERASE, RIBONUCLEASE H-LIKE SUPERFAMILY PROTEIN"/>
    <property type="match status" value="1"/>
</dbReference>
<keyword evidence="1" id="KW-0963">Cytoplasm</keyword>
<dbReference type="CDD" id="cd16964">
    <property type="entry name" value="YqgF"/>
    <property type="match status" value="1"/>
</dbReference>
<protein>
    <recommendedName>
        <fullName evidence="6">YqgF/RNase H-like domain-containing protein</fullName>
    </recommendedName>
</protein>
<dbReference type="SUPFAM" id="SSF53098">
    <property type="entry name" value="Ribonuclease H-like"/>
    <property type="match status" value="1"/>
</dbReference>
<evidence type="ECO:0000256" key="5">
    <source>
        <dbReference type="SAM" id="MobiDB-lite"/>
    </source>
</evidence>
<dbReference type="Pfam" id="PF03652">
    <property type="entry name" value="RuvX"/>
    <property type="match status" value="1"/>
</dbReference>
<dbReference type="STRING" id="35128.B8CG17"/>
<dbReference type="PANTHER" id="PTHR33317:SF4">
    <property type="entry name" value="POLYNUCLEOTIDYL TRANSFERASE, RIBONUCLEASE H-LIKE SUPERFAMILY PROTEIN"/>
    <property type="match status" value="1"/>
</dbReference>
<dbReference type="eggNOG" id="KOG0228">
    <property type="taxonomic scope" value="Eukaryota"/>
</dbReference>
<dbReference type="InParanoid" id="B8CG17"/>
<dbReference type="InterPro" id="IPR037027">
    <property type="entry name" value="YqgF/RNaseH-like_dom_sf"/>
</dbReference>
<feature type="non-terminal residue" evidence="7">
    <location>
        <position position="423"/>
    </location>
</feature>
<keyword evidence="3" id="KW-0540">Nuclease</keyword>
<sequence length="423" mass="47141">MEAGRVINEEEWLRLHDDMTDDDSTPMTTMMMTRPSHAFATASPSILPSTLMFAIHMPTCPRDSKHHYRLGRSVSRARLKALGSIDDDDELYVASIAIIDDEDCVQDEQQLINKFSRLRSLGIDYGLSRTGLAITTGGYHPRPLVIVSGCTTALPIGDEEADASDEDDEEDVIGSILDEVSADVDGYESYSVDVADGSINDEDSEDTTTATATATQTTANNSQSNIIQYNNTLLCNTIINYAISEQVTNLVLGLPLHKNGSISEQSLITRQFGYELLQTVRTRMGYNANVTLWDERYTSKEAASRIVGEAIARNRRIPSASDLNGALDDEAACIILEHYYQALGQDAEVLALNIDVERTCLEMYQVHLQEEERRRREMSEERERGVNARRDMIERAKSLERENGSGSEGESGGRKKKKKRKKK</sequence>
<feature type="region of interest" description="Disordered" evidence="5">
    <location>
        <begin position="371"/>
        <end position="423"/>
    </location>
</feature>
<dbReference type="GO" id="GO:0016787">
    <property type="term" value="F:hydrolase activity"/>
    <property type="evidence" value="ECO:0007669"/>
    <property type="project" value="UniProtKB-KW"/>
</dbReference>
<reference evidence="7 8" key="1">
    <citation type="journal article" date="2004" name="Science">
        <title>The genome of the diatom Thalassiosira pseudonana: ecology, evolution, and metabolism.</title>
        <authorList>
            <person name="Armbrust E.V."/>
            <person name="Berges J.A."/>
            <person name="Bowler C."/>
            <person name="Green B.R."/>
            <person name="Martinez D."/>
            <person name="Putnam N.H."/>
            <person name="Zhou S."/>
            <person name="Allen A.E."/>
            <person name="Apt K.E."/>
            <person name="Bechner M."/>
            <person name="Brzezinski M.A."/>
            <person name="Chaal B.K."/>
            <person name="Chiovitti A."/>
            <person name="Davis A.K."/>
            <person name="Demarest M.S."/>
            <person name="Detter J.C."/>
            <person name="Glavina T."/>
            <person name="Goodstein D."/>
            <person name="Hadi M.Z."/>
            <person name="Hellsten U."/>
            <person name="Hildebrand M."/>
            <person name="Jenkins B.D."/>
            <person name="Jurka J."/>
            <person name="Kapitonov V.V."/>
            <person name="Kroger N."/>
            <person name="Lau W.W."/>
            <person name="Lane T.W."/>
            <person name="Larimer F.W."/>
            <person name="Lippmeier J.C."/>
            <person name="Lucas S."/>
            <person name="Medina M."/>
            <person name="Montsant A."/>
            <person name="Obornik M."/>
            <person name="Parker M.S."/>
            <person name="Palenik B."/>
            <person name="Pazour G.J."/>
            <person name="Richardson P.M."/>
            <person name="Rynearson T.A."/>
            <person name="Saito M.A."/>
            <person name="Schwartz D.C."/>
            <person name="Thamatrakoln K."/>
            <person name="Valentin K."/>
            <person name="Vardi A."/>
            <person name="Wilkerson F.P."/>
            <person name="Rokhsar D.S."/>
        </authorList>
    </citation>
    <scope>NUCLEOTIDE SEQUENCE [LARGE SCALE GENOMIC DNA]</scope>
    <source>
        <strain evidence="7 8">CCMP1335</strain>
    </source>
</reference>
<dbReference type="GO" id="GO:0000967">
    <property type="term" value="P:rRNA 5'-end processing"/>
    <property type="evidence" value="ECO:0000318"/>
    <property type="project" value="GO_Central"/>
</dbReference>
<dbReference type="FunFam" id="3.30.420.140:FF:000013">
    <property type="entry name" value="Putative pre-16S rRNA nuclease"/>
    <property type="match status" value="1"/>
</dbReference>
<dbReference type="Proteomes" id="UP000001449">
    <property type="component" value="Chromosome 22"/>
</dbReference>
<feature type="domain" description="YqgF/RNase H-like" evidence="6">
    <location>
        <begin position="118"/>
        <end position="302"/>
    </location>
</feature>
<proteinExistence type="inferred from homology"/>
<evidence type="ECO:0000259" key="6">
    <source>
        <dbReference type="SMART" id="SM00732"/>
    </source>
</evidence>
<dbReference type="SMART" id="SM00732">
    <property type="entry name" value="YqgFc"/>
    <property type="match status" value="1"/>
</dbReference>
<name>B8CG17_THAPS</name>
<keyword evidence="4" id="KW-0378">Hydrolase</keyword>
<dbReference type="PaxDb" id="35128-Thaps264879"/>
<dbReference type="KEGG" id="tps:THAPSDRAFT_264879"/>
<keyword evidence="2" id="KW-0690">Ribosome biogenesis</keyword>
<dbReference type="Gene3D" id="3.30.420.140">
    <property type="entry name" value="YqgF/RNase H-like domain"/>
    <property type="match status" value="1"/>
</dbReference>
<evidence type="ECO:0000256" key="3">
    <source>
        <dbReference type="ARBA" id="ARBA00022722"/>
    </source>
</evidence>
<dbReference type="AlphaFoldDB" id="B8CG17"/>
<dbReference type="GO" id="GO:0004518">
    <property type="term" value="F:nuclease activity"/>
    <property type="evidence" value="ECO:0007669"/>
    <property type="project" value="UniProtKB-KW"/>
</dbReference>
<dbReference type="HOGENOM" id="CLU_649733_0_0_1"/>
<dbReference type="GeneID" id="7448249"/>
<dbReference type="EMBL" id="CM000653">
    <property type="protein sequence ID" value="EED87735.1"/>
    <property type="molecule type" value="Genomic_DNA"/>
</dbReference>
<evidence type="ECO:0000256" key="2">
    <source>
        <dbReference type="ARBA" id="ARBA00022517"/>
    </source>
</evidence>
<evidence type="ECO:0000313" key="8">
    <source>
        <dbReference type="Proteomes" id="UP000001449"/>
    </source>
</evidence>
<dbReference type="HAMAP" id="MF_00651">
    <property type="entry name" value="Nuclease_YqgF"/>
    <property type="match status" value="1"/>
</dbReference>
<accession>B8CG17</accession>
<dbReference type="InterPro" id="IPR005227">
    <property type="entry name" value="YqgF"/>
</dbReference>
<evidence type="ECO:0000313" key="7">
    <source>
        <dbReference type="EMBL" id="EED87735.1"/>
    </source>
</evidence>
<evidence type="ECO:0000256" key="1">
    <source>
        <dbReference type="ARBA" id="ARBA00022490"/>
    </source>
</evidence>
<feature type="compositionally biased region" description="Basic residues" evidence="5">
    <location>
        <begin position="414"/>
        <end position="423"/>
    </location>
</feature>
<dbReference type="RefSeq" id="XP_002294955.1">
    <property type="nucleotide sequence ID" value="XM_002294919.1"/>
</dbReference>
<organism evidence="7 8">
    <name type="scientific">Thalassiosira pseudonana</name>
    <name type="common">Marine diatom</name>
    <name type="synonym">Cyclotella nana</name>
    <dbReference type="NCBI Taxonomy" id="35128"/>
    <lineage>
        <taxon>Eukaryota</taxon>
        <taxon>Sar</taxon>
        <taxon>Stramenopiles</taxon>
        <taxon>Ochrophyta</taxon>
        <taxon>Bacillariophyta</taxon>
        <taxon>Coscinodiscophyceae</taxon>
        <taxon>Thalassiosirophycidae</taxon>
        <taxon>Thalassiosirales</taxon>
        <taxon>Thalassiosiraceae</taxon>
        <taxon>Thalassiosira</taxon>
    </lineage>
</organism>